<dbReference type="PRINTS" id="PR00080">
    <property type="entry name" value="SDRFAMILY"/>
</dbReference>
<evidence type="ECO:0000256" key="3">
    <source>
        <dbReference type="ARBA" id="ARBA00022692"/>
    </source>
</evidence>
<comment type="similarity">
    <text evidence="2 12">Belongs to the short-chain dehydrogenases/reductases (SDR) family.</text>
</comment>
<keyword evidence="6" id="KW-0560">Oxidoreductase</keyword>
<dbReference type="CDD" id="cd05339">
    <property type="entry name" value="17beta-HSDXI-like_SDR_c"/>
    <property type="match status" value="1"/>
</dbReference>
<reference evidence="14" key="1">
    <citation type="submission" date="2025-08" db="UniProtKB">
        <authorList>
            <consortium name="RefSeq"/>
        </authorList>
    </citation>
    <scope>IDENTIFICATION</scope>
    <source>
        <tissue evidence="14">Gonads</tissue>
    </source>
</reference>
<evidence type="ECO:0000256" key="12">
    <source>
        <dbReference type="RuleBase" id="RU000363"/>
    </source>
</evidence>
<evidence type="ECO:0000256" key="1">
    <source>
        <dbReference type="ARBA" id="ARBA00004141"/>
    </source>
</evidence>
<comment type="subcellular location">
    <subcellularLocation>
        <location evidence="1">Membrane</location>
        <topology evidence="1">Multi-pass membrane protein</topology>
    </subcellularLocation>
</comment>
<evidence type="ECO:0000256" key="6">
    <source>
        <dbReference type="ARBA" id="ARBA00023002"/>
    </source>
</evidence>
<sequence length="320" mass="35516">MVDEEKPSFPRLLWLIFCSVCCAFRGRILGQARKSIADDVVLITGGGRGIGRKIALEIAKYQPKQVILWARSLESLEVTASEVTALGVPCDFMICDVSDCEQVYQRARETQEKYGPVTILVNNAGIVKGGHVLEAQFEDIKKTVQVNTLGNCWTMKAFLPAMISTNHGHVVNINSCLGFSTIPRGGDYSASKHATLGMMEALREELHEKGVAGVHVTTIHPYMVKNRMFEGCETRFPNLFPPLEEDHVAMETVDAILKNKGMIILPLLQYLTWVARSVLPVETMLHALKFLGVDVVLTKIPPPRQPVPPRQAQLTKQDPK</sequence>
<keyword evidence="8" id="KW-0472">Membrane</keyword>
<evidence type="ECO:0000256" key="8">
    <source>
        <dbReference type="ARBA" id="ARBA00023136"/>
    </source>
</evidence>
<dbReference type="PANTHER" id="PTHR24322">
    <property type="entry name" value="PKSB"/>
    <property type="match status" value="1"/>
</dbReference>
<comment type="function">
    <text evidence="9">Catalyzes the reduction of all-trans-retinal to all-trans-retinol in the presence of NADPH.</text>
</comment>
<proteinExistence type="inferred from homology"/>
<dbReference type="InterPro" id="IPR036291">
    <property type="entry name" value="NAD(P)-bd_dom_sf"/>
</dbReference>
<accession>A0A1S3II25</accession>
<dbReference type="STRING" id="7574.A0A1S3II25"/>
<evidence type="ECO:0000256" key="10">
    <source>
        <dbReference type="ARBA" id="ARBA00068717"/>
    </source>
</evidence>
<dbReference type="InterPro" id="IPR020904">
    <property type="entry name" value="Sc_DH/Rdtase_CS"/>
</dbReference>
<evidence type="ECO:0000313" key="14">
    <source>
        <dbReference type="RefSeq" id="XP_013397867.1"/>
    </source>
</evidence>
<dbReference type="GeneID" id="106164481"/>
<keyword evidence="5" id="KW-1133">Transmembrane helix</keyword>
<dbReference type="Proteomes" id="UP000085678">
    <property type="component" value="Unplaced"/>
</dbReference>
<dbReference type="AlphaFoldDB" id="A0A1S3II25"/>
<protein>
    <recommendedName>
        <fullName evidence="10">Short-chain dehydrogenase/reductase 3</fullName>
    </recommendedName>
    <alternativeName>
        <fullName evidence="11">Retinal short-chain dehydrogenase/reductase 1</fullName>
    </alternativeName>
</protein>
<dbReference type="GO" id="GO:0005811">
    <property type="term" value="C:lipid droplet"/>
    <property type="evidence" value="ECO:0007669"/>
    <property type="project" value="TreeGrafter"/>
</dbReference>
<dbReference type="SUPFAM" id="SSF51735">
    <property type="entry name" value="NAD(P)-binding Rossmann-fold domains"/>
    <property type="match status" value="1"/>
</dbReference>
<evidence type="ECO:0000256" key="9">
    <source>
        <dbReference type="ARBA" id="ARBA00059620"/>
    </source>
</evidence>
<dbReference type="Gene3D" id="3.40.50.720">
    <property type="entry name" value="NAD(P)-binding Rossmann-like Domain"/>
    <property type="match status" value="1"/>
</dbReference>
<evidence type="ECO:0000313" key="13">
    <source>
        <dbReference type="Proteomes" id="UP000085678"/>
    </source>
</evidence>
<keyword evidence="13" id="KW-1185">Reference proteome</keyword>
<evidence type="ECO:0000256" key="4">
    <source>
        <dbReference type="ARBA" id="ARBA00022857"/>
    </source>
</evidence>
<name>A0A1S3II25_LINAN</name>
<dbReference type="FunFam" id="3.40.50.720:FF:000131">
    <property type="entry name" value="Short-chain dehydrogenase/reductase 3"/>
    <property type="match status" value="1"/>
</dbReference>
<gene>
    <name evidence="14" type="primary">LOC106164481</name>
</gene>
<dbReference type="Pfam" id="PF00106">
    <property type="entry name" value="adh_short"/>
    <property type="match status" value="1"/>
</dbReference>
<evidence type="ECO:0000256" key="2">
    <source>
        <dbReference type="ARBA" id="ARBA00006484"/>
    </source>
</evidence>
<keyword evidence="7" id="KW-0443">Lipid metabolism</keyword>
<dbReference type="PROSITE" id="PS00061">
    <property type="entry name" value="ADH_SHORT"/>
    <property type="match status" value="1"/>
</dbReference>
<evidence type="ECO:0000256" key="11">
    <source>
        <dbReference type="ARBA" id="ARBA00082544"/>
    </source>
</evidence>
<keyword evidence="4" id="KW-0521">NADP</keyword>
<dbReference type="RefSeq" id="XP_013397867.1">
    <property type="nucleotide sequence ID" value="XM_013542413.1"/>
</dbReference>
<dbReference type="OrthoDB" id="6251714at2759"/>
<dbReference type="KEGG" id="lak:106164481"/>
<evidence type="ECO:0000256" key="5">
    <source>
        <dbReference type="ARBA" id="ARBA00022989"/>
    </source>
</evidence>
<dbReference type="PANTHER" id="PTHR24322:SF483">
    <property type="entry name" value="SHORT-CHAIN DEHYDROGENASE_REDUCTASE 3"/>
    <property type="match status" value="1"/>
</dbReference>
<dbReference type="InParanoid" id="A0A1S3II25"/>
<dbReference type="OMA" id="LAGTECH"/>
<dbReference type="PRINTS" id="PR00081">
    <property type="entry name" value="GDHRDH"/>
</dbReference>
<keyword evidence="3" id="KW-0812">Transmembrane</keyword>
<organism evidence="13 14">
    <name type="scientific">Lingula anatina</name>
    <name type="common">Brachiopod</name>
    <name type="synonym">Lingula unguis</name>
    <dbReference type="NCBI Taxonomy" id="7574"/>
    <lineage>
        <taxon>Eukaryota</taxon>
        <taxon>Metazoa</taxon>
        <taxon>Spiralia</taxon>
        <taxon>Lophotrochozoa</taxon>
        <taxon>Brachiopoda</taxon>
        <taxon>Linguliformea</taxon>
        <taxon>Lingulata</taxon>
        <taxon>Lingulida</taxon>
        <taxon>Linguloidea</taxon>
        <taxon>Lingulidae</taxon>
        <taxon>Lingula</taxon>
    </lineage>
</organism>
<dbReference type="GO" id="GO:0016020">
    <property type="term" value="C:membrane"/>
    <property type="evidence" value="ECO:0007669"/>
    <property type="project" value="UniProtKB-SubCell"/>
</dbReference>
<evidence type="ECO:0000256" key="7">
    <source>
        <dbReference type="ARBA" id="ARBA00023098"/>
    </source>
</evidence>
<dbReference type="GO" id="GO:0052650">
    <property type="term" value="F:all-trans-retinol dehydrogenase (NADP+) activity"/>
    <property type="evidence" value="ECO:0007669"/>
    <property type="project" value="UniProtKB-ARBA"/>
</dbReference>
<dbReference type="InterPro" id="IPR002347">
    <property type="entry name" value="SDR_fam"/>
</dbReference>